<dbReference type="AlphaFoldDB" id="A0A1J5JPR9"/>
<proteinExistence type="predicted"/>
<accession>A0A1J5JPR9</accession>
<feature type="transmembrane region" description="Helical" evidence="1">
    <location>
        <begin position="88"/>
        <end position="107"/>
    </location>
</feature>
<dbReference type="GO" id="GO:0004190">
    <property type="term" value="F:aspartic-type endopeptidase activity"/>
    <property type="evidence" value="ECO:0007669"/>
    <property type="project" value="InterPro"/>
</dbReference>
<reference evidence="3 4" key="1">
    <citation type="submission" date="2016-08" db="EMBL/GenBank/DDBJ databases">
        <title>Genome-based comparison of Moorella thermoacetic strains.</title>
        <authorList>
            <person name="Poehlein A."/>
            <person name="Bengelsdorf F.R."/>
            <person name="Esser C."/>
            <person name="Duerre P."/>
            <person name="Daniel R."/>
        </authorList>
    </citation>
    <scope>NUCLEOTIDE SEQUENCE [LARGE SCALE GENOMIC DNA]</scope>
    <source>
        <strain evidence="3 4">DSM 11768</strain>
    </source>
</reference>
<evidence type="ECO:0000313" key="3">
    <source>
        <dbReference type="EMBL" id="OIQ08715.1"/>
    </source>
</evidence>
<keyword evidence="1" id="KW-1133">Transmembrane helix</keyword>
<feature type="transmembrane region" description="Helical" evidence="1">
    <location>
        <begin position="159"/>
        <end position="182"/>
    </location>
</feature>
<dbReference type="InterPro" id="IPR000045">
    <property type="entry name" value="Prepilin_IV_endopep_pep"/>
</dbReference>
<name>A0A1J5JPR9_NEOTH</name>
<feature type="transmembrane region" description="Helical" evidence="1">
    <location>
        <begin position="43"/>
        <end position="67"/>
    </location>
</feature>
<evidence type="ECO:0000259" key="2">
    <source>
        <dbReference type="Pfam" id="PF01478"/>
    </source>
</evidence>
<keyword evidence="1" id="KW-0812">Transmembrane</keyword>
<sequence>MIYWPDAVMLAAAAIAVYADLKTGLIKNWLTIPFFLAGLVKATFSGPGILPALMAGLAAIPATFIFLNPGEGDIKLAAGMGVWLGPELLPVYFIGAGLARLVMALAVRLKVYDWDVVAMVKGTWISEIRLGSVPALGHKNFRMFQRAGEMAGADTDLPVVPGAIFVFGGALAVVLFRVIFFLSARGI</sequence>
<dbReference type="RefSeq" id="WP_071520970.1">
    <property type="nucleotide sequence ID" value="NZ_MIHH01000008.1"/>
</dbReference>
<dbReference type="GO" id="GO:0016020">
    <property type="term" value="C:membrane"/>
    <property type="evidence" value="ECO:0007669"/>
    <property type="project" value="InterPro"/>
</dbReference>
<feature type="domain" description="Prepilin type IV endopeptidase peptidase" evidence="2">
    <location>
        <begin position="8"/>
        <end position="104"/>
    </location>
</feature>
<dbReference type="EMBL" id="MIHH01000008">
    <property type="protein sequence ID" value="OIQ08715.1"/>
    <property type="molecule type" value="Genomic_DNA"/>
</dbReference>
<keyword evidence="1" id="KW-0472">Membrane</keyword>
<dbReference type="Gene3D" id="1.20.120.1220">
    <property type="match status" value="1"/>
</dbReference>
<evidence type="ECO:0000256" key="1">
    <source>
        <dbReference type="SAM" id="Phobius"/>
    </source>
</evidence>
<organism evidence="3 4">
    <name type="scientific">Neomoorella thermoacetica</name>
    <name type="common">Clostridium thermoaceticum</name>
    <dbReference type="NCBI Taxonomy" id="1525"/>
    <lineage>
        <taxon>Bacteria</taxon>
        <taxon>Bacillati</taxon>
        <taxon>Bacillota</taxon>
        <taxon>Clostridia</taxon>
        <taxon>Neomoorellales</taxon>
        <taxon>Neomoorellaceae</taxon>
        <taxon>Neomoorella</taxon>
    </lineage>
</organism>
<evidence type="ECO:0000313" key="4">
    <source>
        <dbReference type="Proteomes" id="UP000182743"/>
    </source>
</evidence>
<gene>
    <name evidence="3" type="ORF">MOOR_16340</name>
</gene>
<protein>
    <submittedName>
        <fullName evidence="3">Type IV leader peptidase family protein</fullName>
    </submittedName>
</protein>
<dbReference type="Proteomes" id="UP000182743">
    <property type="component" value="Unassembled WGS sequence"/>
</dbReference>
<comment type="caution">
    <text evidence="3">The sequence shown here is derived from an EMBL/GenBank/DDBJ whole genome shotgun (WGS) entry which is preliminary data.</text>
</comment>
<dbReference type="Pfam" id="PF01478">
    <property type="entry name" value="Peptidase_A24"/>
    <property type="match status" value="1"/>
</dbReference>